<comment type="caution">
    <text evidence="12">The sequence shown here is derived from an EMBL/GenBank/DDBJ whole genome shotgun (WGS) entry which is preliminary data.</text>
</comment>
<keyword evidence="7" id="KW-0472">Membrane</keyword>
<evidence type="ECO:0000256" key="3">
    <source>
        <dbReference type="ARBA" id="ARBA00022692"/>
    </source>
</evidence>
<dbReference type="PANTHER" id="PTHR13460">
    <property type="match status" value="1"/>
</dbReference>
<dbReference type="EMBL" id="BAABHC010000006">
    <property type="protein sequence ID" value="GAA4430527.1"/>
    <property type="molecule type" value="Genomic_DNA"/>
</dbReference>
<dbReference type="Pfam" id="PF11721">
    <property type="entry name" value="Malectin"/>
    <property type="match status" value="1"/>
</dbReference>
<gene>
    <name evidence="12" type="ORF">GCM10023188_17260</name>
</gene>
<reference evidence="13" key="1">
    <citation type="journal article" date="2019" name="Int. J. Syst. Evol. Microbiol.">
        <title>The Global Catalogue of Microorganisms (GCM) 10K type strain sequencing project: providing services to taxonomists for standard genome sequencing and annotation.</title>
        <authorList>
            <consortium name="The Broad Institute Genomics Platform"/>
            <consortium name="The Broad Institute Genome Sequencing Center for Infectious Disease"/>
            <person name="Wu L."/>
            <person name="Ma J."/>
        </authorList>
    </citation>
    <scope>NUCLEOTIDE SEQUENCE [LARGE SCALE GENOMIC DNA]</scope>
    <source>
        <strain evidence="13">JCM 17926</strain>
    </source>
</reference>
<feature type="domain" description="Secretion system C-terminal sorting" evidence="11">
    <location>
        <begin position="859"/>
        <end position="939"/>
    </location>
</feature>
<proteinExistence type="inferred from homology"/>
<name>A0ABP8LIT9_9BACT</name>
<evidence type="ECO:0000256" key="2">
    <source>
        <dbReference type="ARBA" id="ARBA00009141"/>
    </source>
</evidence>
<sequence length="940" mass="102876">MEGVVREVAKFQNQRGAIIDPYRRSEVQYTTPYFAYAVGTLISAGRGEDLLDAGIAAMNSATGKVAKGSAGIPDNHGEFFLAPLAAAIPLYSNHVPEKVLEIWKARLQKSVKLVLRGYTHNWRTYAMKGEWYRAMNGYVDKATAVEWLEESWMSSQKSRFTNNPWNFYHDQSSDPDTWPYESAARGNLVAMIADGYDGASRKEIWSILKKGTRASLLLQDPSGQGVAGGRSGNHTWNDIVLANGYETMAEIAHKAGDTRQAGQYRRAAALGFKSVQRWRRSDGTYSVTKNHFDPSDRVGFATYSYFTNYNGYMMYHMSENYNRHVSQIQEQPAPNEIGGYTLVSGGNLATAVANAGGMHMQANLRGATKPAYSKYWTTLGVVRFGRTGWDSRLGPSDGVRETKYGLGVSFAPTFLEGDTWVRLASLPDRYEAIFTTQFKHPLLVRCRIEYKPKVGQEGPIFTNDFVITPDGILSTLTTSSVTTEYGVTWPVLTFDGASNFSNSLTSHIASISIPGEADQQNFISLHPTPEITANDAVRRGAYGDLLPVRMVSGASTNATFIYPRSPGDPTAEAVRKSYVSSTDGFSTLVGSVAGNTYIGRTSAGGEGKAIDLNGDSFPDAIFSANCGFVLQLRNGSVFRAEANMAVTAFIQGQTVQLEPYTPVNIYPNAPLNTRVNVGGPAFTDSQSRTWIADAYFSGGVASSKVFDVAGTADDSLYLRYRYDTPKAPLQYAIPVRDVGHYRVRLHFVEPYFGMAEKMELTKVGARVFHVDMEGEQVLSNFDLFSEVGAGKAVVKEFGKIAVNDGTLHISFNSVINNAIISAIEVDKVSETTPLTEMDSTARSIKTIEAHKGNGLELKVYPNPVVANKIYVEVKSLSRNEAVTVTLQDAVGRVLKEVLIVTGAQDTPKAEVEIKHHMSRGIYLIKASGASGNRQSKLIVK</sequence>
<dbReference type="InterPro" id="IPR021720">
    <property type="entry name" value="Malectin_dom"/>
</dbReference>
<keyword evidence="9" id="KW-0119">Carbohydrate metabolism</keyword>
<evidence type="ECO:0000259" key="10">
    <source>
        <dbReference type="Pfam" id="PF11721"/>
    </source>
</evidence>
<evidence type="ECO:0000256" key="1">
    <source>
        <dbReference type="ARBA" id="ARBA00004115"/>
    </source>
</evidence>
<organism evidence="12 13">
    <name type="scientific">Pontibacter saemangeumensis</name>
    <dbReference type="NCBI Taxonomy" id="1084525"/>
    <lineage>
        <taxon>Bacteria</taxon>
        <taxon>Pseudomonadati</taxon>
        <taxon>Bacteroidota</taxon>
        <taxon>Cytophagia</taxon>
        <taxon>Cytophagales</taxon>
        <taxon>Hymenobacteraceae</taxon>
        <taxon>Pontibacter</taxon>
    </lineage>
</organism>
<dbReference type="NCBIfam" id="TIGR04183">
    <property type="entry name" value="Por_Secre_tail"/>
    <property type="match status" value="1"/>
</dbReference>
<keyword evidence="4" id="KW-0732">Signal</keyword>
<dbReference type="InterPro" id="IPR026444">
    <property type="entry name" value="Secre_tail"/>
</dbReference>
<protein>
    <recommendedName>
        <fullName evidence="14">Por secretion system C-terminal sorting domain-containing protein</fullName>
    </recommendedName>
</protein>
<evidence type="ECO:0000256" key="6">
    <source>
        <dbReference type="ARBA" id="ARBA00022989"/>
    </source>
</evidence>
<dbReference type="Pfam" id="PF18962">
    <property type="entry name" value="Por_Secre_tail"/>
    <property type="match status" value="1"/>
</dbReference>
<dbReference type="PANTHER" id="PTHR13460:SF0">
    <property type="entry name" value="MALECTIN"/>
    <property type="match status" value="1"/>
</dbReference>
<dbReference type="Proteomes" id="UP001500552">
    <property type="component" value="Unassembled WGS sequence"/>
</dbReference>
<evidence type="ECO:0000259" key="11">
    <source>
        <dbReference type="Pfam" id="PF18962"/>
    </source>
</evidence>
<evidence type="ECO:0000256" key="4">
    <source>
        <dbReference type="ARBA" id="ARBA00022729"/>
    </source>
</evidence>
<evidence type="ECO:0000256" key="7">
    <source>
        <dbReference type="ARBA" id="ARBA00023136"/>
    </source>
</evidence>
<comment type="similarity">
    <text evidence="2">Belongs to the malectin family.</text>
</comment>
<evidence type="ECO:0000256" key="8">
    <source>
        <dbReference type="ARBA" id="ARBA00023180"/>
    </source>
</evidence>
<accession>A0ABP8LIT9</accession>
<comment type="subcellular location">
    <subcellularLocation>
        <location evidence="1">Endoplasmic reticulum membrane</location>
        <topology evidence="1">Single-pass type I membrane protein</topology>
    </subcellularLocation>
</comment>
<evidence type="ECO:0008006" key="14">
    <source>
        <dbReference type="Google" id="ProtNLM"/>
    </source>
</evidence>
<keyword evidence="6" id="KW-1133">Transmembrane helix</keyword>
<feature type="domain" description="Malectin" evidence="10">
    <location>
        <begin position="673"/>
        <end position="817"/>
    </location>
</feature>
<evidence type="ECO:0000313" key="12">
    <source>
        <dbReference type="EMBL" id="GAA4430527.1"/>
    </source>
</evidence>
<keyword evidence="13" id="KW-1185">Reference proteome</keyword>
<keyword evidence="5" id="KW-0256">Endoplasmic reticulum</keyword>
<keyword evidence="8" id="KW-0325">Glycoprotein</keyword>
<evidence type="ECO:0000256" key="9">
    <source>
        <dbReference type="ARBA" id="ARBA00023277"/>
    </source>
</evidence>
<dbReference type="InterPro" id="IPR039155">
    <property type="entry name" value="MLEC"/>
</dbReference>
<dbReference type="Gene3D" id="2.60.120.430">
    <property type="entry name" value="Galactose-binding lectin"/>
    <property type="match status" value="1"/>
</dbReference>
<evidence type="ECO:0000256" key="5">
    <source>
        <dbReference type="ARBA" id="ARBA00022824"/>
    </source>
</evidence>
<evidence type="ECO:0000313" key="13">
    <source>
        <dbReference type="Proteomes" id="UP001500552"/>
    </source>
</evidence>
<keyword evidence="3" id="KW-0812">Transmembrane</keyword>